<comment type="caution">
    <text evidence="1">The sequence shown here is derived from an EMBL/GenBank/DDBJ whole genome shotgun (WGS) entry which is preliminary data.</text>
</comment>
<sequence length="155" mass="18183">MFSVYTVCFFGHRQIDDFRIVEQRIERLIDKLLNEHEYVEFLVGRDGEFDQLVTSAIRRCRKHLDTANCSVTWVMPYLKSDYIKNRKCYDNYYDSVEVCEQSANAHPKSAIQIRNRAMVDRSDLCVFCVTHKSGGAYQTLRYAKKSSSNIVNLFE</sequence>
<dbReference type="SUPFAM" id="SSF102405">
    <property type="entry name" value="MCP/YpsA-like"/>
    <property type="match status" value="1"/>
</dbReference>
<evidence type="ECO:0000313" key="1">
    <source>
        <dbReference type="EMBL" id="PKD26928.1"/>
    </source>
</evidence>
<name>A0A2N0UJ16_9FIRM</name>
<dbReference type="RefSeq" id="WP_101029712.1">
    <property type="nucleotide sequence ID" value="NZ_CABMMZ010000073.1"/>
</dbReference>
<protein>
    <recommendedName>
        <fullName evidence="3">DUF1273 family protein</fullName>
    </recommendedName>
</protein>
<organism evidence="1 2">
    <name type="scientific">Ruminococcus bromii</name>
    <dbReference type="NCBI Taxonomy" id="40518"/>
    <lineage>
        <taxon>Bacteria</taxon>
        <taxon>Bacillati</taxon>
        <taxon>Bacillota</taxon>
        <taxon>Clostridia</taxon>
        <taxon>Eubacteriales</taxon>
        <taxon>Oscillospiraceae</taxon>
        <taxon>Ruminococcus</taxon>
    </lineage>
</organism>
<dbReference type="AlphaFoldDB" id="A0A2N0UJ16"/>
<accession>A0A2N0UJ16</accession>
<proteinExistence type="predicted"/>
<keyword evidence="2" id="KW-1185">Reference proteome</keyword>
<evidence type="ECO:0000313" key="2">
    <source>
        <dbReference type="Proteomes" id="UP000233425"/>
    </source>
</evidence>
<dbReference type="Gene3D" id="3.40.50.450">
    <property type="match status" value="1"/>
</dbReference>
<reference evidence="1" key="1">
    <citation type="journal article" date="2018" name="Environ. Microbiol.">
        <title>Sporulation capability and amylosome conservation among diverse human colonic and rumen isolates of the keystone starch-degrader Ruminococcus bromii.</title>
        <authorList>
            <person name="Mukhopadhya I."/>
            <person name="Morais S."/>
            <person name="Laverde-Gomez J."/>
            <person name="Sheridan P.O."/>
            <person name="Walker A.W."/>
            <person name="Kelly W."/>
            <person name="Klieve A.V."/>
            <person name="Ouwerkerk D."/>
            <person name="Duncan S.H."/>
            <person name="Louis P."/>
            <person name="Koropatkin N."/>
            <person name="Cockburn D."/>
            <person name="Kibler R."/>
            <person name="Cooper P.J."/>
            <person name="Sandoval C."/>
            <person name="Crost E."/>
            <person name="Juge N."/>
            <person name="Bayer E.A."/>
            <person name="Flint H.J."/>
        </authorList>
    </citation>
    <scope>NUCLEOTIDE SEQUENCE [LARGE SCALE GENOMIC DNA]</scope>
    <source>
        <strain evidence="1">ATCC 27255</strain>
    </source>
</reference>
<gene>
    <name evidence="1" type="ORF">RBATCC27255_01793</name>
</gene>
<dbReference type="Proteomes" id="UP000233425">
    <property type="component" value="Unassembled WGS sequence"/>
</dbReference>
<dbReference type="EMBL" id="NNSR01000073">
    <property type="protein sequence ID" value="PKD26928.1"/>
    <property type="molecule type" value="Genomic_DNA"/>
</dbReference>
<evidence type="ECO:0008006" key="3">
    <source>
        <dbReference type="Google" id="ProtNLM"/>
    </source>
</evidence>